<dbReference type="PANTHER" id="PTHR33653">
    <property type="entry name" value="RIBONUCLEASE VAPC2"/>
    <property type="match status" value="1"/>
</dbReference>
<comment type="function">
    <text evidence="8">Toxic component of a toxin-antitoxin (TA) system. An RNase.</text>
</comment>
<evidence type="ECO:0000313" key="10">
    <source>
        <dbReference type="EMBL" id="MEN3069035.1"/>
    </source>
</evidence>
<keyword evidence="5 8" id="KW-0378">Hydrolase</keyword>
<gene>
    <name evidence="8" type="primary">vapC</name>
    <name evidence="10" type="ORF">ABDB84_11145</name>
</gene>
<evidence type="ECO:0000256" key="4">
    <source>
        <dbReference type="ARBA" id="ARBA00022723"/>
    </source>
</evidence>
<keyword evidence="2 8" id="KW-1277">Toxin-antitoxin system</keyword>
<evidence type="ECO:0000313" key="11">
    <source>
        <dbReference type="Proteomes" id="UP001410394"/>
    </source>
</evidence>
<keyword evidence="4 8" id="KW-0479">Metal-binding</keyword>
<dbReference type="InterPro" id="IPR029060">
    <property type="entry name" value="PIN-like_dom_sf"/>
</dbReference>
<sequence length="133" mass="14565">MLQALLDTNICIYIARHRPASVAERFATAAPGSLGISLITWGELCFGAAKSQQPEQAQAQLDRFTTSVAVQALSREVGEHYGDIRHSLQRAGTPIGNNDLWIAAHARALGVTLISNNTREFERVPGLRLENWV</sequence>
<evidence type="ECO:0000256" key="1">
    <source>
        <dbReference type="ARBA" id="ARBA00001946"/>
    </source>
</evidence>
<dbReference type="Pfam" id="PF01850">
    <property type="entry name" value="PIN"/>
    <property type="match status" value="1"/>
</dbReference>
<evidence type="ECO:0000256" key="8">
    <source>
        <dbReference type="HAMAP-Rule" id="MF_00265"/>
    </source>
</evidence>
<keyword evidence="3 8" id="KW-0540">Nuclease</keyword>
<feature type="domain" description="PIN" evidence="9">
    <location>
        <begin position="5"/>
        <end position="126"/>
    </location>
</feature>
<organism evidence="10 11">
    <name type="scientific">Uliginosibacterium sediminicola</name>
    <dbReference type="NCBI Taxonomy" id="2024550"/>
    <lineage>
        <taxon>Bacteria</taxon>
        <taxon>Pseudomonadati</taxon>
        <taxon>Pseudomonadota</taxon>
        <taxon>Betaproteobacteria</taxon>
        <taxon>Rhodocyclales</taxon>
        <taxon>Zoogloeaceae</taxon>
        <taxon>Uliginosibacterium</taxon>
    </lineage>
</organism>
<dbReference type="RefSeq" id="WP_345919802.1">
    <property type="nucleotide sequence ID" value="NZ_JBDIVE010000005.1"/>
</dbReference>
<protein>
    <recommendedName>
        <fullName evidence="8">Ribonuclease VapC</fullName>
        <shortName evidence="8">RNase VapC</shortName>
        <ecNumber evidence="8">3.1.-.-</ecNumber>
    </recommendedName>
    <alternativeName>
        <fullName evidence="8">Toxin VapC</fullName>
    </alternativeName>
</protein>
<proteinExistence type="inferred from homology"/>
<evidence type="ECO:0000256" key="5">
    <source>
        <dbReference type="ARBA" id="ARBA00022801"/>
    </source>
</evidence>
<dbReference type="Gene3D" id="3.40.50.1010">
    <property type="entry name" value="5'-nuclease"/>
    <property type="match status" value="1"/>
</dbReference>
<dbReference type="EC" id="3.1.-.-" evidence="8"/>
<dbReference type="InterPro" id="IPR002716">
    <property type="entry name" value="PIN_dom"/>
</dbReference>
<comment type="similarity">
    <text evidence="7 8">Belongs to the PINc/VapC protein family.</text>
</comment>
<comment type="cofactor">
    <cofactor evidence="1 8">
        <name>Mg(2+)</name>
        <dbReference type="ChEBI" id="CHEBI:18420"/>
    </cofactor>
</comment>
<feature type="binding site" evidence="8">
    <location>
        <position position="99"/>
    </location>
    <ligand>
        <name>Mg(2+)</name>
        <dbReference type="ChEBI" id="CHEBI:18420"/>
    </ligand>
</feature>
<comment type="caution">
    <text evidence="10">The sequence shown here is derived from an EMBL/GenBank/DDBJ whole genome shotgun (WGS) entry which is preliminary data.</text>
</comment>
<name>A0ABU9YZ57_9RHOO</name>
<keyword evidence="8" id="KW-0800">Toxin</keyword>
<evidence type="ECO:0000259" key="9">
    <source>
        <dbReference type="Pfam" id="PF01850"/>
    </source>
</evidence>
<dbReference type="EMBL" id="JBDIVE010000005">
    <property type="protein sequence ID" value="MEN3069035.1"/>
    <property type="molecule type" value="Genomic_DNA"/>
</dbReference>
<feature type="binding site" evidence="8">
    <location>
        <position position="7"/>
    </location>
    <ligand>
        <name>Mg(2+)</name>
        <dbReference type="ChEBI" id="CHEBI:18420"/>
    </ligand>
</feature>
<dbReference type="PANTHER" id="PTHR33653:SF1">
    <property type="entry name" value="RIBONUCLEASE VAPC2"/>
    <property type="match status" value="1"/>
</dbReference>
<dbReference type="HAMAP" id="MF_00265">
    <property type="entry name" value="VapC_Nob1"/>
    <property type="match status" value="1"/>
</dbReference>
<dbReference type="Proteomes" id="UP001410394">
    <property type="component" value="Unassembled WGS sequence"/>
</dbReference>
<evidence type="ECO:0000256" key="3">
    <source>
        <dbReference type="ARBA" id="ARBA00022722"/>
    </source>
</evidence>
<reference evidence="10 11" key="1">
    <citation type="journal article" date="2018" name="Int. J. Syst. Evol. Microbiol.">
        <title>Uliginosibacterium sediminicola sp. nov., isolated from freshwater sediment.</title>
        <authorList>
            <person name="Hwang W.M."/>
            <person name="Kim S.M."/>
            <person name="Kang K."/>
            <person name="Ahn T.Y."/>
        </authorList>
    </citation>
    <scope>NUCLEOTIDE SEQUENCE [LARGE SCALE GENOMIC DNA]</scope>
    <source>
        <strain evidence="10 11">M1-21</strain>
    </source>
</reference>
<evidence type="ECO:0000256" key="7">
    <source>
        <dbReference type="ARBA" id="ARBA00038093"/>
    </source>
</evidence>
<dbReference type="InterPro" id="IPR022907">
    <property type="entry name" value="VapC_family"/>
</dbReference>
<evidence type="ECO:0000256" key="6">
    <source>
        <dbReference type="ARBA" id="ARBA00022842"/>
    </source>
</evidence>
<accession>A0ABU9YZ57</accession>
<dbReference type="SUPFAM" id="SSF88723">
    <property type="entry name" value="PIN domain-like"/>
    <property type="match status" value="1"/>
</dbReference>
<dbReference type="InterPro" id="IPR050556">
    <property type="entry name" value="Type_II_TA_system_RNase"/>
</dbReference>
<evidence type="ECO:0000256" key="2">
    <source>
        <dbReference type="ARBA" id="ARBA00022649"/>
    </source>
</evidence>
<keyword evidence="11" id="KW-1185">Reference proteome</keyword>
<keyword evidence="6 8" id="KW-0460">Magnesium</keyword>
<dbReference type="CDD" id="cd18735">
    <property type="entry name" value="PIN_HiVapC1-like"/>
    <property type="match status" value="1"/>
</dbReference>